<proteinExistence type="predicted"/>
<dbReference type="Proteomes" id="UP001523565">
    <property type="component" value="Unassembled WGS sequence"/>
</dbReference>
<gene>
    <name evidence="2" type="ORF">NK118_12350</name>
</gene>
<feature type="chain" id="PRO_5045881562" evidence="1">
    <location>
        <begin position="29"/>
        <end position="519"/>
    </location>
</feature>
<keyword evidence="3" id="KW-1185">Reference proteome</keyword>
<keyword evidence="1" id="KW-0732">Signal</keyword>
<feature type="signal peptide" evidence="1">
    <location>
        <begin position="1"/>
        <end position="28"/>
    </location>
</feature>
<evidence type="ECO:0000313" key="3">
    <source>
        <dbReference type="Proteomes" id="UP001523565"/>
    </source>
</evidence>
<name>A0ABT1EMM1_9FIRM</name>
<evidence type="ECO:0000256" key="1">
    <source>
        <dbReference type="SAM" id="SignalP"/>
    </source>
</evidence>
<accession>A0ABT1EMM1</accession>
<dbReference type="PROSITE" id="PS51257">
    <property type="entry name" value="PROKAR_LIPOPROTEIN"/>
    <property type="match status" value="1"/>
</dbReference>
<evidence type="ECO:0000313" key="2">
    <source>
        <dbReference type="EMBL" id="MCP1111042.1"/>
    </source>
</evidence>
<dbReference type="EMBL" id="JAMZFV010000022">
    <property type="protein sequence ID" value="MCP1111042.1"/>
    <property type="molecule type" value="Genomic_DNA"/>
</dbReference>
<sequence length="519" mass="58143">MVDNRNHRNLRVKIMSVSILIISLMLVACQKTPSEKVVVDKSEGLPEESVIPVEKNKIAKDLGVPKHWQETLYRNEGFITLEADYEMKIPEIYNTPVYAYEIRTMDQELLEQLCAYFSEGKPLYKSQELTKSELQNEREQIAKGAGNWGYYPEDNRNNALAKIDAQIENAKEQRGERQYIEAKLTAPEPLGTEIIGKPSHNGANRPRNFSWYYDTEKPIGFTARIEKGQVLDPVVRAISYDDEIGSTTAFVYRQGTFIDEKELEQEQALDSAFDHGRGEYLHYLASGLDQADDSAFTSDQAIASAKRVLEELEIEGMAVAECVKAFGSSESESFAGVVDDGSSKSHGYAVYISPKAGDVVGYSLPFAARQGNELSEVTYAPSFRTANIRIIVTEAGVKSFEWEDISRKKDVIAENTKLLHFDKIKEKLADHLLYAQVAKLGGMDSEGYENIYTVNNVQLRAANIEAYNDPEAAWLVPVWVFDVAYVSTYTSAGETETYLSNIETVVLNAIDGGFIRVKM</sequence>
<reference evidence="2 3" key="1">
    <citation type="journal article" date="2022" name="Genome Biol. Evol.">
        <title>Host diet, physiology and behaviors set the stage for Lachnospiraceae cladogenesis.</title>
        <authorList>
            <person name="Vera-Ponce De Leon A."/>
            <person name="Schneider M."/>
            <person name="Jahnes B.C."/>
            <person name="Sadowski V."/>
            <person name="Camuy-Velez L.A."/>
            <person name="Duan J."/>
            <person name="Sabree Z.L."/>
        </authorList>
    </citation>
    <scope>NUCLEOTIDE SEQUENCE [LARGE SCALE GENOMIC DNA]</scope>
    <source>
        <strain evidence="2 3">PAL227</strain>
    </source>
</reference>
<organism evidence="2 3">
    <name type="scientific">Ohessyouella blattaphilus</name>
    <dbReference type="NCBI Taxonomy" id="2949333"/>
    <lineage>
        <taxon>Bacteria</taxon>
        <taxon>Bacillati</taxon>
        <taxon>Bacillota</taxon>
        <taxon>Clostridia</taxon>
        <taxon>Lachnospirales</taxon>
        <taxon>Lachnospiraceae</taxon>
        <taxon>Ohessyouella</taxon>
    </lineage>
</organism>
<comment type="caution">
    <text evidence="2">The sequence shown here is derived from an EMBL/GenBank/DDBJ whole genome shotgun (WGS) entry which is preliminary data.</text>
</comment>
<dbReference type="RefSeq" id="WP_262069922.1">
    <property type="nucleotide sequence ID" value="NZ_JAMXOC010000022.1"/>
</dbReference>
<protein>
    <submittedName>
        <fullName evidence="2">DUF6034 family protein</fullName>
    </submittedName>
</protein>